<dbReference type="GO" id="GO:0016301">
    <property type="term" value="F:kinase activity"/>
    <property type="evidence" value="ECO:0007669"/>
    <property type="project" value="UniProtKB-KW"/>
</dbReference>
<dbReference type="EMBL" id="LJZR01000043">
    <property type="protein sequence ID" value="KPQ32895.1"/>
    <property type="molecule type" value="Genomic_DNA"/>
</dbReference>
<dbReference type="InterPro" id="IPR005467">
    <property type="entry name" value="His_kinase_dom"/>
</dbReference>
<dbReference type="STRING" id="1666911.HLUCCA11_20195"/>
<dbReference type="SUPFAM" id="SSF55874">
    <property type="entry name" value="ATPase domain of HSP90 chaperone/DNA topoisomerase II/histidine kinase"/>
    <property type="match status" value="1"/>
</dbReference>
<dbReference type="SMART" id="SM00387">
    <property type="entry name" value="HATPase_c"/>
    <property type="match status" value="1"/>
</dbReference>
<dbReference type="Pfam" id="PF02518">
    <property type="entry name" value="HATPase_c"/>
    <property type="match status" value="1"/>
</dbReference>
<keyword evidence="1 4" id="KW-0418">Kinase</keyword>
<evidence type="ECO:0000256" key="1">
    <source>
        <dbReference type="ARBA" id="ARBA00022777"/>
    </source>
</evidence>
<evidence type="ECO:0000259" key="3">
    <source>
        <dbReference type="PROSITE" id="PS50109"/>
    </source>
</evidence>
<protein>
    <submittedName>
        <fullName evidence="4">Histidine kinase-, DNA gyrase B-, and HSP90-like ATPase</fullName>
    </submittedName>
</protein>
<dbReference type="PANTHER" id="PTHR43065">
    <property type="entry name" value="SENSOR HISTIDINE KINASE"/>
    <property type="match status" value="1"/>
</dbReference>
<dbReference type="InterPro" id="IPR003594">
    <property type="entry name" value="HATPase_dom"/>
</dbReference>
<dbReference type="InterPro" id="IPR036890">
    <property type="entry name" value="HATPase_C_sf"/>
</dbReference>
<dbReference type="AlphaFoldDB" id="A0A0P8D9X9"/>
<dbReference type="Gene3D" id="3.30.565.10">
    <property type="entry name" value="Histidine kinase-like ATPase, C-terminal domain"/>
    <property type="match status" value="1"/>
</dbReference>
<dbReference type="Gene3D" id="1.10.287.130">
    <property type="match status" value="1"/>
</dbReference>
<comment type="caution">
    <text evidence="4">The sequence shown here is derived from an EMBL/GenBank/DDBJ whole genome shotgun (WGS) entry which is preliminary data.</text>
</comment>
<evidence type="ECO:0000313" key="4">
    <source>
        <dbReference type="EMBL" id="KPQ32895.1"/>
    </source>
</evidence>
<dbReference type="PROSITE" id="PS50109">
    <property type="entry name" value="HIS_KIN"/>
    <property type="match status" value="1"/>
</dbReference>
<evidence type="ECO:0000313" key="5">
    <source>
        <dbReference type="Proteomes" id="UP000050465"/>
    </source>
</evidence>
<evidence type="ECO:0000256" key="2">
    <source>
        <dbReference type="SAM" id="MobiDB-lite"/>
    </source>
</evidence>
<sequence>MHATASQNPSLQNNALPNEPSRNDSLTQNAPNQHSRVPQYIEGSTQPLGIHSTLIDLARYSFSITTDYPIQSLIERFTQFPDLPGAILLEMEQVSVLSRRHFLECWLQLSYTHLLAEGTVRLLLNQTNRKPRCLPASTPILTGAQQLLSRSHKQQSEPILIDCNGQYQLLDPHVLNVAHWQIRGIETQIRYERLQIQLLQSEKMAALGRLVDGVSHEILDPVGFIWGNLSYIDTYVQQQQQLLKAYEAVMPDLPASIVQLQQDIELDYLRSDLPAAIKSARSGAHRLRQLATSLQNFCHIDDVHPRPTDLNTLIDSTIRLLKSRLSSPIQLECSYGKLPPVPCFAGQLGQVFMSIFINTIDSLLAQAQPENQLGQYAGGRLAKVPQITVTTCVLADQDASERSPHESRWISIIISDNGPGLLPETQAQIIDSFSTKSRSLKETGLAMSYQIVTANHGGRFWMRSRHASEYPNNPESDLLTGTEFEILLPLTSQPFPS</sequence>
<proteinExistence type="predicted"/>
<organism evidence="4 5">
    <name type="scientific">Phormidesmis priestleyi Ana</name>
    <dbReference type="NCBI Taxonomy" id="1666911"/>
    <lineage>
        <taxon>Bacteria</taxon>
        <taxon>Bacillati</taxon>
        <taxon>Cyanobacteriota</taxon>
        <taxon>Cyanophyceae</taxon>
        <taxon>Leptolyngbyales</taxon>
        <taxon>Leptolyngbyaceae</taxon>
        <taxon>Phormidesmis</taxon>
    </lineage>
</organism>
<feature type="compositionally biased region" description="Polar residues" evidence="2">
    <location>
        <begin position="1"/>
        <end position="16"/>
    </location>
</feature>
<keyword evidence="1 4" id="KW-0808">Transferase</keyword>
<feature type="domain" description="Histidine kinase" evidence="3">
    <location>
        <begin position="213"/>
        <end position="492"/>
    </location>
</feature>
<dbReference type="PATRIC" id="fig|1666911.3.peg.2797"/>
<dbReference type="Proteomes" id="UP000050465">
    <property type="component" value="Unassembled WGS sequence"/>
</dbReference>
<feature type="compositionally biased region" description="Polar residues" evidence="2">
    <location>
        <begin position="23"/>
        <end position="34"/>
    </location>
</feature>
<dbReference type="PANTHER" id="PTHR43065:SF50">
    <property type="entry name" value="HISTIDINE KINASE"/>
    <property type="match status" value="1"/>
</dbReference>
<name>A0A0P8D9X9_9CYAN</name>
<gene>
    <name evidence="4" type="ORF">HLUCCA11_20195</name>
</gene>
<reference evidence="4 5" key="1">
    <citation type="submission" date="2015-09" db="EMBL/GenBank/DDBJ databases">
        <title>Identification and resolution of microdiversity through metagenomic sequencing of parallel consortia.</title>
        <authorList>
            <person name="Nelson W.C."/>
            <person name="Romine M.F."/>
            <person name="Lindemann S.R."/>
        </authorList>
    </citation>
    <scope>NUCLEOTIDE SEQUENCE [LARGE SCALE GENOMIC DNA]</scope>
    <source>
        <strain evidence="4">Ana</strain>
    </source>
</reference>
<accession>A0A0P8D9X9</accession>
<feature type="region of interest" description="Disordered" evidence="2">
    <location>
        <begin position="1"/>
        <end position="34"/>
    </location>
</feature>